<feature type="region of interest" description="Disordered" evidence="1">
    <location>
        <begin position="51"/>
        <end position="79"/>
    </location>
</feature>
<dbReference type="EMBL" id="KV426530">
    <property type="protein sequence ID" value="KZV80026.1"/>
    <property type="molecule type" value="Genomic_DNA"/>
</dbReference>
<dbReference type="InParanoid" id="A0A165B7Y8"/>
<accession>A0A165B7Y8</accession>
<sequence>MTGMEDNEVALGVLIFASLSVGAITVAYDKTLGARCLIEAAVRIGDVLGSATSRRAGGSRPRSASSSPGSVPQTRSRACRHSQRFYDNHSLHSGPGPVGLIFPVAPRAHHYGRGEAHCESALQSRLNAS</sequence>
<protein>
    <submittedName>
        <fullName evidence="2">Uncharacterized protein</fullName>
    </submittedName>
</protein>
<evidence type="ECO:0000313" key="2">
    <source>
        <dbReference type="EMBL" id="KZV80026.1"/>
    </source>
</evidence>
<organism evidence="2 3">
    <name type="scientific">Exidia glandulosa HHB12029</name>
    <dbReference type="NCBI Taxonomy" id="1314781"/>
    <lineage>
        <taxon>Eukaryota</taxon>
        <taxon>Fungi</taxon>
        <taxon>Dikarya</taxon>
        <taxon>Basidiomycota</taxon>
        <taxon>Agaricomycotina</taxon>
        <taxon>Agaricomycetes</taxon>
        <taxon>Auriculariales</taxon>
        <taxon>Exidiaceae</taxon>
        <taxon>Exidia</taxon>
    </lineage>
</organism>
<keyword evidence="3" id="KW-1185">Reference proteome</keyword>
<dbReference type="Proteomes" id="UP000077266">
    <property type="component" value="Unassembled WGS sequence"/>
</dbReference>
<proteinExistence type="predicted"/>
<name>A0A165B7Y8_EXIGL</name>
<evidence type="ECO:0000313" key="3">
    <source>
        <dbReference type="Proteomes" id="UP000077266"/>
    </source>
</evidence>
<reference evidence="2 3" key="1">
    <citation type="journal article" date="2016" name="Mol. Biol. Evol.">
        <title>Comparative Genomics of Early-Diverging Mushroom-Forming Fungi Provides Insights into the Origins of Lignocellulose Decay Capabilities.</title>
        <authorList>
            <person name="Nagy L.G."/>
            <person name="Riley R."/>
            <person name="Tritt A."/>
            <person name="Adam C."/>
            <person name="Daum C."/>
            <person name="Floudas D."/>
            <person name="Sun H."/>
            <person name="Yadav J.S."/>
            <person name="Pangilinan J."/>
            <person name="Larsson K.H."/>
            <person name="Matsuura K."/>
            <person name="Barry K."/>
            <person name="Labutti K."/>
            <person name="Kuo R."/>
            <person name="Ohm R.A."/>
            <person name="Bhattacharya S.S."/>
            <person name="Shirouzu T."/>
            <person name="Yoshinaga Y."/>
            <person name="Martin F.M."/>
            <person name="Grigoriev I.V."/>
            <person name="Hibbett D.S."/>
        </authorList>
    </citation>
    <scope>NUCLEOTIDE SEQUENCE [LARGE SCALE GENOMIC DNA]</scope>
    <source>
        <strain evidence="2 3">HHB12029</strain>
    </source>
</reference>
<gene>
    <name evidence="2" type="ORF">EXIGLDRAFT_437382</name>
</gene>
<evidence type="ECO:0000256" key="1">
    <source>
        <dbReference type="SAM" id="MobiDB-lite"/>
    </source>
</evidence>
<feature type="compositionally biased region" description="Low complexity" evidence="1">
    <location>
        <begin position="51"/>
        <end position="70"/>
    </location>
</feature>
<dbReference type="AlphaFoldDB" id="A0A165B7Y8"/>